<accession>A0ACB7SL92</accession>
<name>A0ACB7SL92_HYAAI</name>
<organism evidence="1 2">
    <name type="scientific">Hyalomma asiaticum</name>
    <name type="common">Tick</name>
    <dbReference type="NCBI Taxonomy" id="266040"/>
    <lineage>
        <taxon>Eukaryota</taxon>
        <taxon>Metazoa</taxon>
        <taxon>Ecdysozoa</taxon>
        <taxon>Arthropoda</taxon>
        <taxon>Chelicerata</taxon>
        <taxon>Arachnida</taxon>
        <taxon>Acari</taxon>
        <taxon>Parasitiformes</taxon>
        <taxon>Ixodida</taxon>
        <taxon>Ixodoidea</taxon>
        <taxon>Ixodidae</taxon>
        <taxon>Hyalomminae</taxon>
        <taxon>Hyalomma</taxon>
    </lineage>
</organism>
<comment type="caution">
    <text evidence="1">The sequence shown here is derived from an EMBL/GenBank/DDBJ whole genome shotgun (WGS) entry which is preliminary data.</text>
</comment>
<reference evidence="1" key="1">
    <citation type="submission" date="2020-05" db="EMBL/GenBank/DDBJ databases">
        <title>Large-scale comparative analyses of tick genomes elucidate their genetic diversity and vector capacities.</title>
        <authorList>
            <person name="Jia N."/>
            <person name="Wang J."/>
            <person name="Shi W."/>
            <person name="Du L."/>
            <person name="Sun Y."/>
            <person name="Zhan W."/>
            <person name="Jiang J."/>
            <person name="Wang Q."/>
            <person name="Zhang B."/>
            <person name="Ji P."/>
            <person name="Sakyi L.B."/>
            <person name="Cui X."/>
            <person name="Yuan T."/>
            <person name="Jiang B."/>
            <person name="Yang W."/>
            <person name="Lam T.T.-Y."/>
            <person name="Chang Q."/>
            <person name="Ding S."/>
            <person name="Wang X."/>
            <person name="Zhu J."/>
            <person name="Ruan X."/>
            <person name="Zhao L."/>
            <person name="Wei J."/>
            <person name="Que T."/>
            <person name="Du C."/>
            <person name="Cheng J."/>
            <person name="Dai P."/>
            <person name="Han X."/>
            <person name="Huang E."/>
            <person name="Gao Y."/>
            <person name="Liu J."/>
            <person name="Shao H."/>
            <person name="Ye R."/>
            <person name="Li L."/>
            <person name="Wei W."/>
            <person name="Wang X."/>
            <person name="Wang C."/>
            <person name="Yang T."/>
            <person name="Huo Q."/>
            <person name="Li W."/>
            <person name="Guo W."/>
            <person name="Chen H."/>
            <person name="Zhou L."/>
            <person name="Ni X."/>
            <person name="Tian J."/>
            <person name="Zhou Y."/>
            <person name="Sheng Y."/>
            <person name="Liu T."/>
            <person name="Pan Y."/>
            <person name="Xia L."/>
            <person name="Li J."/>
            <person name="Zhao F."/>
            <person name="Cao W."/>
        </authorList>
    </citation>
    <scope>NUCLEOTIDE SEQUENCE</scope>
    <source>
        <strain evidence="1">Hyas-2018</strain>
    </source>
</reference>
<protein>
    <submittedName>
        <fullName evidence="1">Uncharacterized protein</fullName>
    </submittedName>
</protein>
<keyword evidence="2" id="KW-1185">Reference proteome</keyword>
<sequence length="835" mass="91596">MKPGEDAPPAPGAHSKTTAGSEKRDGSKKRQKRDSLHVHRLKKQRLERERDVAPKLTPEGPESSPVRPPLQRPAIGHDTKVHTIRPPFRHVTKGPKPAGVVEDAAAPTGHQRQPSRVNDVNEAAIAGGAPLASPTLFSNPMSPGAPPGPTSPMLSGNVVAFPAEVALSPPRLPGDQMDEEGPKPAPVSRALKLGLMLSLCALAVILSALTALVIINTSLFSDVLSSGVCKTHACLAYSERLLSSLDDTVNPCRNFTRFVCDGWQKASERSVKEVQFQGVLDKLTSLLKNIDVPPTGQNEEQRAAAVYRSCMDLLEDKKDELAAVQKALNDAGIVWPYHSTDANVPYTLLYCSLKLGWDVLLDFDVVTPSGGSRVELVVSVGKLLLFVANKAIRLRTTGGGQVYYDNIKVRFGRNAAAGVTYDQMVDIEDYALRTIKGEFDYAETAQRVESFLNAPDLGVTEDEWMAALRALNASVAARLTLTSMTPEYVETMLRVWRRNGSRSFHAFVSWCTVQVAALFANDALIYNYYDQDYDTAKLYHGVFCVTRAMYFSTRALFAKYNADVLKGNADEGARKMAMSVRRAFSRRLFNWTYFDESVTVVGNWTSQEAVFSNFEPLNGAGNGTNKLVQSLPDTTNSFVNNWKQSVLIRTPLEVQYTMQSVYGLDYYLVLYGKGDFQLMPYALSFPLFDSGLPSSVNYGGFGSEVARALGTLFLYSYNNASEFVNASMIECMREGHTPSYKGRKYAEQAVGLGALVDAYDSARRASDMALQGLEKYSGLQLIFIALCYVHCKGSATNEAGEPVCDIPLRHVPEFAEAFHCAPGDPMNPLNRCELL</sequence>
<dbReference type="EMBL" id="CM023483">
    <property type="protein sequence ID" value="KAH6935400.1"/>
    <property type="molecule type" value="Genomic_DNA"/>
</dbReference>
<gene>
    <name evidence="1" type="ORF">HPB50_005560</name>
</gene>
<proteinExistence type="predicted"/>
<evidence type="ECO:0000313" key="1">
    <source>
        <dbReference type="EMBL" id="KAH6935400.1"/>
    </source>
</evidence>
<dbReference type="Proteomes" id="UP000821845">
    <property type="component" value="Chromosome 3"/>
</dbReference>
<evidence type="ECO:0000313" key="2">
    <source>
        <dbReference type="Proteomes" id="UP000821845"/>
    </source>
</evidence>